<dbReference type="AlphaFoldDB" id="A0A4S8P2S3"/>
<dbReference type="CDD" id="cd00616">
    <property type="entry name" value="AHBA_syn"/>
    <property type="match status" value="1"/>
</dbReference>
<dbReference type="InterPro" id="IPR015422">
    <property type="entry name" value="PyrdxlP-dep_Trfase_small"/>
</dbReference>
<dbReference type="RefSeq" id="WP_136598506.1">
    <property type="nucleotide sequence ID" value="NZ_STGV01000003.1"/>
</dbReference>
<name>A0A4S8P2S3_9HYPH</name>
<evidence type="ECO:0000256" key="3">
    <source>
        <dbReference type="ARBA" id="ARBA00022576"/>
    </source>
</evidence>
<dbReference type="Proteomes" id="UP000308828">
    <property type="component" value="Unassembled WGS sequence"/>
</dbReference>
<keyword evidence="5 11" id="KW-0663">Pyridoxal phosphate</keyword>
<dbReference type="Pfam" id="PF01041">
    <property type="entry name" value="DegT_DnrJ_EryC1"/>
    <property type="match status" value="1"/>
</dbReference>
<evidence type="ECO:0000256" key="12">
    <source>
        <dbReference type="RuleBase" id="RU004508"/>
    </source>
</evidence>
<evidence type="ECO:0000256" key="5">
    <source>
        <dbReference type="ARBA" id="ARBA00022898"/>
    </source>
</evidence>
<reference evidence="13 14" key="1">
    <citation type="submission" date="2019-04" db="EMBL/GenBank/DDBJ databases">
        <title>Genome sequence of strain shin9-1.</title>
        <authorList>
            <person name="Gao J."/>
            <person name="Sun J."/>
        </authorList>
    </citation>
    <scope>NUCLEOTIDE SEQUENCE [LARGE SCALE GENOMIC DNA]</scope>
    <source>
        <strain evidence="14">shin9-1</strain>
    </source>
</reference>
<proteinExistence type="inferred from homology"/>
<dbReference type="SUPFAM" id="SSF53383">
    <property type="entry name" value="PLP-dependent transferases"/>
    <property type="match status" value="1"/>
</dbReference>
<evidence type="ECO:0000256" key="2">
    <source>
        <dbReference type="ARBA" id="ARBA00005125"/>
    </source>
</evidence>
<comment type="catalytic activity">
    <reaction evidence="7">
        <text>GDP-alpha-D-perosamine + 2-oxoglutarate = GDP-4-dehydro-alpha-D-rhamnose + L-glutamate</text>
        <dbReference type="Rhea" id="RHEA:36779"/>
        <dbReference type="ChEBI" id="CHEBI:16810"/>
        <dbReference type="ChEBI" id="CHEBI:29985"/>
        <dbReference type="ChEBI" id="CHEBI:57964"/>
        <dbReference type="ChEBI" id="CHEBI:73996"/>
        <dbReference type="EC" id="2.6.1.102"/>
    </reaction>
</comment>
<protein>
    <recommendedName>
        <fullName evidence="9">GDP-perosamine synthase</fullName>
        <ecNumber evidence="8">2.6.1.102</ecNumber>
    </recommendedName>
</protein>
<dbReference type="Gene3D" id="3.40.640.10">
    <property type="entry name" value="Type I PLP-dependent aspartate aminotransferase-like (Major domain)"/>
    <property type="match status" value="1"/>
</dbReference>
<comment type="cofactor">
    <cofactor evidence="1">
        <name>pyridoxal 5'-phosphate</name>
        <dbReference type="ChEBI" id="CHEBI:597326"/>
    </cofactor>
</comment>
<evidence type="ECO:0000256" key="1">
    <source>
        <dbReference type="ARBA" id="ARBA00001933"/>
    </source>
</evidence>
<keyword evidence="14" id="KW-1185">Reference proteome</keyword>
<evidence type="ECO:0000313" key="14">
    <source>
        <dbReference type="Proteomes" id="UP000308828"/>
    </source>
</evidence>
<evidence type="ECO:0000313" key="13">
    <source>
        <dbReference type="EMBL" id="THV23062.1"/>
    </source>
</evidence>
<evidence type="ECO:0000256" key="6">
    <source>
        <dbReference type="ARBA" id="ARBA00037999"/>
    </source>
</evidence>
<dbReference type="Gene3D" id="3.90.1150.10">
    <property type="entry name" value="Aspartate Aminotransferase, domain 1"/>
    <property type="match status" value="1"/>
</dbReference>
<comment type="pathway">
    <text evidence="2">Bacterial outer membrane biogenesis; LPS O-antigen biosynthesis.</text>
</comment>
<keyword evidence="3 13" id="KW-0032">Aminotransferase</keyword>
<comment type="similarity">
    <text evidence="6 12">Belongs to the DegT/DnrJ/EryC1 family.</text>
</comment>
<dbReference type="InterPro" id="IPR015424">
    <property type="entry name" value="PyrdxlP-dep_Trfase"/>
</dbReference>
<dbReference type="PANTHER" id="PTHR30244">
    <property type="entry name" value="TRANSAMINASE"/>
    <property type="match status" value="1"/>
</dbReference>
<gene>
    <name evidence="13" type="ORF">FAA97_10595</name>
</gene>
<dbReference type="PANTHER" id="PTHR30244:SF34">
    <property type="entry name" value="DTDP-4-AMINO-4,6-DIDEOXYGALACTOSE TRANSAMINASE"/>
    <property type="match status" value="1"/>
</dbReference>
<keyword evidence="4 13" id="KW-0808">Transferase</keyword>
<dbReference type="GO" id="GO:0030170">
    <property type="term" value="F:pyridoxal phosphate binding"/>
    <property type="evidence" value="ECO:0007669"/>
    <property type="project" value="TreeGrafter"/>
</dbReference>
<dbReference type="InterPro" id="IPR000653">
    <property type="entry name" value="DegT/StrS_aminotransferase"/>
</dbReference>
<dbReference type="EC" id="2.6.1.102" evidence="8"/>
<dbReference type="EMBL" id="STGV01000003">
    <property type="protein sequence ID" value="THV23062.1"/>
    <property type="molecule type" value="Genomic_DNA"/>
</dbReference>
<evidence type="ECO:0000256" key="9">
    <source>
        <dbReference type="ARBA" id="ARBA00074221"/>
    </source>
</evidence>
<evidence type="ECO:0000256" key="11">
    <source>
        <dbReference type="PIRSR" id="PIRSR000390-2"/>
    </source>
</evidence>
<evidence type="ECO:0000256" key="8">
    <source>
        <dbReference type="ARBA" id="ARBA00066317"/>
    </source>
</evidence>
<dbReference type="GO" id="GO:0102933">
    <property type="term" value="F:GDP-4-dehydro-6-deoxy-D-mannose-4-aminotransferase activity"/>
    <property type="evidence" value="ECO:0007669"/>
    <property type="project" value="UniProtKB-EC"/>
</dbReference>
<evidence type="ECO:0000256" key="10">
    <source>
        <dbReference type="PIRSR" id="PIRSR000390-1"/>
    </source>
</evidence>
<sequence>MSKIPVYQPQLDGNVSTYVNECLSSGWISSRGEFISRFEEAFAQYVGAEAATTVSNGTVAIHLALEALGVGPGDEVIVPSFTYIASVNTIIQSGAIPVFVDSLTETLQVDPALIEAAITPRTKAVMAVHLYGHPCDMDAIVAICQNRRLYLIEDCAEGFGSRWKGQHVGTFGDAATFSFFGNKTITTGEGGMVIARDPEVMERCRRLKSQGVSPTREYWHDMLGFNYRMTNIQAAIGLAQLERADEFLASKTKLAETYAERFASLPVRTHVPVGEVTHSYWMCSLLVDDSRIRDDLRSHLSRAGIETRPFFAMAHHMPHCRTEQVLPIGEDLSARGINLPSYPGLSSEQIERICESVSGYFERAA</sequence>
<feature type="modified residue" description="N6-(pyridoxal phosphate)lysine" evidence="11">
    <location>
        <position position="183"/>
    </location>
</feature>
<dbReference type="FunFam" id="3.40.640.10:FF:000090">
    <property type="entry name" value="Pyridoxal phosphate-dependent aminotransferase"/>
    <property type="match status" value="1"/>
</dbReference>
<accession>A0A4S8P2S3</accession>
<dbReference type="OrthoDB" id="9768668at2"/>
<evidence type="ECO:0000256" key="4">
    <source>
        <dbReference type="ARBA" id="ARBA00022679"/>
    </source>
</evidence>
<feature type="active site" description="Proton acceptor" evidence="10">
    <location>
        <position position="183"/>
    </location>
</feature>
<dbReference type="GO" id="GO:0000271">
    <property type="term" value="P:polysaccharide biosynthetic process"/>
    <property type="evidence" value="ECO:0007669"/>
    <property type="project" value="TreeGrafter"/>
</dbReference>
<dbReference type="PIRSF" id="PIRSF000390">
    <property type="entry name" value="PLP_StrS"/>
    <property type="match status" value="1"/>
</dbReference>
<evidence type="ECO:0000256" key="7">
    <source>
        <dbReference type="ARBA" id="ARBA00051587"/>
    </source>
</evidence>
<dbReference type="InterPro" id="IPR015421">
    <property type="entry name" value="PyrdxlP-dep_Trfase_major"/>
</dbReference>
<organism evidence="13 14">
    <name type="scientific">Peteryoungia ipomoeae</name>
    <dbReference type="NCBI Taxonomy" id="1210932"/>
    <lineage>
        <taxon>Bacteria</taxon>
        <taxon>Pseudomonadati</taxon>
        <taxon>Pseudomonadota</taxon>
        <taxon>Alphaproteobacteria</taxon>
        <taxon>Hyphomicrobiales</taxon>
        <taxon>Rhizobiaceae</taxon>
        <taxon>Peteryoungia</taxon>
    </lineage>
</organism>
<comment type="caution">
    <text evidence="13">The sequence shown here is derived from an EMBL/GenBank/DDBJ whole genome shotgun (WGS) entry which is preliminary data.</text>
</comment>